<dbReference type="AlphaFoldDB" id="A0A2A8ZX44"/>
<gene>
    <name evidence="1" type="ORF">CN307_20260</name>
</gene>
<organism evidence="1 2">
    <name type="scientific">Bacillus cereus</name>
    <dbReference type="NCBI Taxonomy" id="1396"/>
    <lineage>
        <taxon>Bacteria</taxon>
        <taxon>Bacillati</taxon>
        <taxon>Bacillota</taxon>
        <taxon>Bacilli</taxon>
        <taxon>Bacillales</taxon>
        <taxon>Bacillaceae</taxon>
        <taxon>Bacillus</taxon>
        <taxon>Bacillus cereus group</taxon>
    </lineage>
</organism>
<name>A0A2A8ZX44_BACCE</name>
<dbReference type="EMBL" id="NTRR01000032">
    <property type="protein sequence ID" value="PFE12454.1"/>
    <property type="molecule type" value="Genomic_DNA"/>
</dbReference>
<accession>A0A2A8ZX44</accession>
<protein>
    <submittedName>
        <fullName evidence="1">Uncharacterized protein</fullName>
    </submittedName>
</protein>
<sequence length="95" mass="11601">MFLLYPYIKISAFKPLFFSINMEFLHFFLQNVNIFRIFTLETFTKWTIWFKIRGNKKTKIILFWENCNKESCLCRSQKLEISLNLKVECKAVFKK</sequence>
<evidence type="ECO:0000313" key="2">
    <source>
        <dbReference type="Proteomes" id="UP000220032"/>
    </source>
</evidence>
<proteinExistence type="predicted"/>
<evidence type="ECO:0000313" key="1">
    <source>
        <dbReference type="EMBL" id="PFE12454.1"/>
    </source>
</evidence>
<dbReference type="Proteomes" id="UP000220032">
    <property type="component" value="Unassembled WGS sequence"/>
</dbReference>
<comment type="caution">
    <text evidence="1">The sequence shown here is derived from an EMBL/GenBank/DDBJ whole genome shotgun (WGS) entry which is preliminary data.</text>
</comment>
<reference evidence="1 2" key="1">
    <citation type="submission" date="2017-09" db="EMBL/GenBank/DDBJ databases">
        <title>Large-scale bioinformatics analysis of Bacillus genomes uncovers conserved roles of natural products in bacterial physiology.</title>
        <authorList>
            <consortium name="Agbiome Team Llc"/>
            <person name="Bleich R.M."/>
            <person name="Grubbs K.J."/>
            <person name="Santa Maria K.C."/>
            <person name="Allen S.E."/>
            <person name="Farag S."/>
            <person name="Shank E.A."/>
            <person name="Bowers A."/>
        </authorList>
    </citation>
    <scope>NUCLEOTIDE SEQUENCE [LARGE SCALE GENOMIC DNA]</scope>
    <source>
        <strain evidence="1 2">AFS022681</strain>
    </source>
</reference>